<evidence type="ECO:0000259" key="2">
    <source>
        <dbReference type="PROSITE" id="PS50093"/>
    </source>
</evidence>
<dbReference type="CDD" id="cd00146">
    <property type="entry name" value="PKD"/>
    <property type="match status" value="1"/>
</dbReference>
<dbReference type="SMART" id="SM00089">
    <property type="entry name" value="PKD"/>
    <property type="match status" value="1"/>
</dbReference>
<sequence length="935" mass="97535">MITGRARSVLLAGSLALAGMFGLSAPAQAERLPQDRLVSPNPVDWSPNVVDGTVYAIAQVGNKVIIGGTFTQLKDAGSSTVVNRRYLAAFNATTGKLDTGFQPNVDQPVRDILAAPDGDTVYIGGNFATVGGANSKGVARINVTNGARVTTFKPAALNGQVRDLELAGGRLYIGGTFTTVGGVSRTGLATLNPETGARDDFVNLNISGLHNGGTTKVWQFAISPDQRKLVVIGNFTQVGGQLRDQFAMLDLTGDKAEVADYYTKRFEAACSTSVETYLRDVEFAPGGGYFVIATTGAYRAGLLCDTLTRWETGATGTNIQPTWVNYTGGDTLTNVALTGEAIYVGGHNRWLNNPYCGDRPCQGAVARSGVAAVNPVNGLPYSWNPGRDRGHAVEDIVPTSDGLWIGSDTDRVAGELRQKIAKFPLTGKDIRQPTPATLPGDVYAAGGVQTVNPDDNVDKRSFDGTTAGAPAAVAGGGIDWSSVRGGFMLDGTLYYGMANGELYKRTYNGQTYGAATLVNTADQLARMTTWHSEVSSITGMFFTNGRIYYTKAGNSNLYYRFFEPESGIVGAEAYTASGPVTGVSWSDVQGMFKAGNKIYYASRSNNGALRSVEFTDGKPVAGTATTVATGDWRARALFVFDGVPNAAPTASFTSSCQAVKCSFDATASKDSDGQISKYAWDFGDGGTGTGAAPDHAYEQPGTYTVKLTVTDNKGETGSTTKQIQVIDTSIGYRATAGYNGNSNAPKVTVPAGVQPGDQMLLILTANNTSATAVPPPGWTQVATAGNAAMNSKVWRRTATAADAGADVTVPLSATVKTDLRLLVYRNVDGADPIAQAVSRMDGQGTVHTTGTANVTGAGRWVVSYWSDKGTTTSWTAPSVVTRRAGSGGGTTASISTLVADSAGAVPTGSYGGLAATANVTANNGLMWTIVLNPAP</sequence>
<reference evidence="3 4" key="1">
    <citation type="submission" date="2020-08" db="EMBL/GenBank/DDBJ databases">
        <title>Sequencing the genomes of 1000 actinobacteria strains.</title>
        <authorList>
            <person name="Klenk H.-P."/>
        </authorList>
    </citation>
    <scope>NUCLEOTIDE SEQUENCE [LARGE SCALE GENOMIC DNA]</scope>
    <source>
        <strain evidence="3 4">DSM 45823</strain>
    </source>
</reference>
<feature type="signal peptide" evidence="1">
    <location>
        <begin position="1"/>
        <end position="29"/>
    </location>
</feature>
<dbReference type="Gene3D" id="2.60.40.10">
    <property type="entry name" value="Immunoglobulins"/>
    <property type="match status" value="1"/>
</dbReference>
<dbReference type="EMBL" id="JACJII010000001">
    <property type="protein sequence ID" value="MBA9003558.1"/>
    <property type="molecule type" value="Genomic_DNA"/>
</dbReference>
<dbReference type="AlphaFoldDB" id="A0A7W3MX73"/>
<dbReference type="GO" id="GO:0005975">
    <property type="term" value="P:carbohydrate metabolic process"/>
    <property type="evidence" value="ECO:0007669"/>
    <property type="project" value="UniProtKB-ARBA"/>
</dbReference>
<gene>
    <name evidence="3" type="ORF">HNR21_002440</name>
</gene>
<dbReference type="Gene3D" id="2.80.10.50">
    <property type="match status" value="1"/>
</dbReference>
<dbReference type="PROSITE" id="PS50093">
    <property type="entry name" value="PKD"/>
    <property type="match status" value="1"/>
</dbReference>
<keyword evidence="4" id="KW-1185">Reference proteome</keyword>
<accession>A0A7W3MX73</accession>
<dbReference type="InterPro" id="IPR011047">
    <property type="entry name" value="Quinoprotein_ADH-like_sf"/>
</dbReference>
<protein>
    <submittedName>
        <fullName evidence="3">PKD repeat protein</fullName>
    </submittedName>
</protein>
<feature type="domain" description="PKD" evidence="2">
    <location>
        <begin position="644"/>
        <end position="725"/>
    </location>
</feature>
<dbReference type="InterPro" id="IPR013783">
    <property type="entry name" value="Ig-like_fold"/>
</dbReference>
<evidence type="ECO:0000313" key="4">
    <source>
        <dbReference type="Proteomes" id="UP000539313"/>
    </source>
</evidence>
<name>A0A7W3MX73_9ACTN</name>
<evidence type="ECO:0000313" key="3">
    <source>
        <dbReference type="EMBL" id="MBA9003558.1"/>
    </source>
</evidence>
<comment type="caution">
    <text evidence="3">The sequence shown here is derived from an EMBL/GenBank/DDBJ whole genome shotgun (WGS) entry which is preliminary data.</text>
</comment>
<evidence type="ECO:0000256" key="1">
    <source>
        <dbReference type="SAM" id="SignalP"/>
    </source>
</evidence>
<keyword evidence="1" id="KW-0732">Signal</keyword>
<dbReference type="Pfam" id="PF17164">
    <property type="entry name" value="DUF5122"/>
    <property type="match status" value="1"/>
</dbReference>
<dbReference type="SUPFAM" id="SSF50998">
    <property type="entry name" value="Quinoprotein alcohol dehydrogenase-like"/>
    <property type="match status" value="1"/>
</dbReference>
<dbReference type="Proteomes" id="UP000539313">
    <property type="component" value="Unassembled WGS sequence"/>
</dbReference>
<proteinExistence type="predicted"/>
<dbReference type="SUPFAM" id="SSF69304">
    <property type="entry name" value="Tricorn protease N-terminal domain"/>
    <property type="match status" value="1"/>
</dbReference>
<dbReference type="InterPro" id="IPR022409">
    <property type="entry name" value="PKD/Chitinase_dom"/>
</dbReference>
<feature type="chain" id="PRO_5030925744" evidence="1">
    <location>
        <begin position="30"/>
        <end position="935"/>
    </location>
</feature>
<dbReference type="SUPFAM" id="SSF49299">
    <property type="entry name" value="PKD domain"/>
    <property type="match status" value="1"/>
</dbReference>
<dbReference type="Pfam" id="PF18911">
    <property type="entry name" value="PKD_4"/>
    <property type="match status" value="1"/>
</dbReference>
<organism evidence="3 4">
    <name type="scientific">Thermomonospora cellulosilytica</name>
    <dbReference type="NCBI Taxonomy" id="1411118"/>
    <lineage>
        <taxon>Bacteria</taxon>
        <taxon>Bacillati</taxon>
        <taxon>Actinomycetota</taxon>
        <taxon>Actinomycetes</taxon>
        <taxon>Streptosporangiales</taxon>
        <taxon>Thermomonosporaceae</taxon>
        <taxon>Thermomonospora</taxon>
    </lineage>
</organism>
<dbReference type="RefSeq" id="WP_182705271.1">
    <property type="nucleotide sequence ID" value="NZ_JACJII010000001.1"/>
</dbReference>
<dbReference type="InterPro" id="IPR000601">
    <property type="entry name" value="PKD_dom"/>
</dbReference>
<dbReference type="InterPro" id="IPR035986">
    <property type="entry name" value="PKD_dom_sf"/>
</dbReference>
<dbReference type="InterPro" id="IPR013431">
    <property type="entry name" value="Delta_60_rpt"/>
</dbReference>